<organism evidence="2 3">
    <name type="scientific">Trematosphaeria pertusa</name>
    <dbReference type="NCBI Taxonomy" id="390896"/>
    <lineage>
        <taxon>Eukaryota</taxon>
        <taxon>Fungi</taxon>
        <taxon>Dikarya</taxon>
        <taxon>Ascomycota</taxon>
        <taxon>Pezizomycotina</taxon>
        <taxon>Dothideomycetes</taxon>
        <taxon>Pleosporomycetidae</taxon>
        <taxon>Pleosporales</taxon>
        <taxon>Massarineae</taxon>
        <taxon>Trematosphaeriaceae</taxon>
        <taxon>Trematosphaeria</taxon>
    </lineage>
</organism>
<proteinExistence type="predicted"/>
<dbReference type="Proteomes" id="UP000800094">
    <property type="component" value="Unassembled WGS sequence"/>
</dbReference>
<evidence type="ECO:0000313" key="2">
    <source>
        <dbReference type="EMBL" id="KAF2251057.1"/>
    </source>
</evidence>
<sequence>MSLSAEQQISQIASLATVGDVTAIVCFLVRPHMGSHFHRVAAKPPLWRRPGQLHLRDYSGLWAYDAIFCNARGLASTLMLETEPASQELAPQLHEQREQYNRRLCRTTWRRMRT</sequence>
<dbReference type="RefSeq" id="XP_033686061.1">
    <property type="nucleotide sequence ID" value="XM_033835438.1"/>
</dbReference>
<evidence type="ECO:0000256" key="1">
    <source>
        <dbReference type="SAM" id="Phobius"/>
    </source>
</evidence>
<dbReference type="EMBL" id="ML987193">
    <property type="protein sequence ID" value="KAF2251057.1"/>
    <property type="molecule type" value="Genomic_DNA"/>
</dbReference>
<evidence type="ECO:0000313" key="3">
    <source>
        <dbReference type="Proteomes" id="UP000800094"/>
    </source>
</evidence>
<keyword evidence="1" id="KW-0472">Membrane</keyword>
<keyword evidence="1" id="KW-1133">Transmembrane helix</keyword>
<dbReference type="GeneID" id="54588768"/>
<keyword evidence="1" id="KW-0812">Transmembrane</keyword>
<gene>
    <name evidence="2" type="ORF">BU26DRAFT_603547</name>
</gene>
<dbReference type="AlphaFoldDB" id="A0A6A6ILG8"/>
<feature type="transmembrane region" description="Helical" evidence="1">
    <location>
        <begin position="12"/>
        <end position="29"/>
    </location>
</feature>
<accession>A0A6A6ILG8</accession>
<reference evidence="2" key="1">
    <citation type="journal article" date="2020" name="Stud. Mycol.">
        <title>101 Dothideomycetes genomes: a test case for predicting lifestyles and emergence of pathogens.</title>
        <authorList>
            <person name="Haridas S."/>
            <person name="Albert R."/>
            <person name="Binder M."/>
            <person name="Bloem J."/>
            <person name="Labutti K."/>
            <person name="Salamov A."/>
            <person name="Andreopoulos B."/>
            <person name="Baker S."/>
            <person name="Barry K."/>
            <person name="Bills G."/>
            <person name="Bluhm B."/>
            <person name="Cannon C."/>
            <person name="Castanera R."/>
            <person name="Culley D."/>
            <person name="Daum C."/>
            <person name="Ezra D."/>
            <person name="Gonzalez J."/>
            <person name="Henrissat B."/>
            <person name="Kuo A."/>
            <person name="Liang C."/>
            <person name="Lipzen A."/>
            <person name="Lutzoni F."/>
            <person name="Magnuson J."/>
            <person name="Mondo S."/>
            <person name="Nolan M."/>
            <person name="Ohm R."/>
            <person name="Pangilinan J."/>
            <person name="Park H.-J."/>
            <person name="Ramirez L."/>
            <person name="Alfaro M."/>
            <person name="Sun H."/>
            <person name="Tritt A."/>
            <person name="Yoshinaga Y."/>
            <person name="Zwiers L.-H."/>
            <person name="Turgeon B."/>
            <person name="Goodwin S."/>
            <person name="Spatafora J."/>
            <person name="Crous P."/>
            <person name="Grigoriev I."/>
        </authorList>
    </citation>
    <scope>NUCLEOTIDE SEQUENCE</scope>
    <source>
        <strain evidence="2">CBS 122368</strain>
    </source>
</reference>
<keyword evidence="3" id="KW-1185">Reference proteome</keyword>
<protein>
    <submittedName>
        <fullName evidence="2">Uncharacterized protein</fullName>
    </submittedName>
</protein>
<name>A0A6A6ILG8_9PLEO</name>